<comment type="function">
    <text evidence="1">Needed for flagellar regrowth and assembly.</text>
</comment>
<keyword evidence="3" id="KW-0813">Transport</keyword>
<evidence type="ECO:0000256" key="2">
    <source>
        <dbReference type="ARBA" id="ARBA00006602"/>
    </source>
</evidence>
<keyword evidence="6" id="KW-1006">Bacterial flagellum protein export</keyword>
<evidence type="ECO:0000313" key="9">
    <source>
        <dbReference type="EMBL" id="SKC74446.1"/>
    </source>
</evidence>
<dbReference type="STRING" id="36842.SAMN02194393_02861"/>
<dbReference type="GO" id="GO:0005829">
    <property type="term" value="C:cytosol"/>
    <property type="evidence" value="ECO:0007669"/>
    <property type="project" value="TreeGrafter"/>
</dbReference>
<evidence type="ECO:0000256" key="3">
    <source>
        <dbReference type="ARBA" id="ARBA00022448"/>
    </source>
</evidence>
<dbReference type="OrthoDB" id="2375163at2"/>
<evidence type="ECO:0000256" key="6">
    <source>
        <dbReference type="ARBA" id="ARBA00023225"/>
    </source>
</evidence>
<dbReference type="GO" id="GO:0015031">
    <property type="term" value="P:protein transport"/>
    <property type="evidence" value="ECO:0007669"/>
    <property type="project" value="UniProtKB-KW"/>
</dbReference>
<evidence type="ECO:0000256" key="1">
    <source>
        <dbReference type="ARBA" id="ARBA00003041"/>
    </source>
</evidence>
<proteinExistence type="inferred from homology"/>
<evidence type="ECO:0000256" key="5">
    <source>
        <dbReference type="ARBA" id="ARBA00022927"/>
    </source>
</evidence>
<organism evidence="9 10">
    <name type="scientific">Maledivibacter halophilus</name>
    <dbReference type="NCBI Taxonomy" id="36842"/>
    <lineage>
        <taxon>Bacteria</taxon>
        <taxon>Bacillati</taxon>
        <taxon>Bacillota</taxon>
        <taxon>Clostridia</taxon>
        <taxon>Peptostreptococcales</taxon>
        <taxon>Caminicellaceae</taxon>
        <taxon>Maledivibacter</taxon>
    </lineage>
</organism>
<keyword evidence="9" id="KW-0966">Cell projection</keyword>
<sequence length="251" mass="28749">MSRVLKSSQIILDKNKYKLPIDTPFKKPSDEKVEKELMEKEKEKEEEILKAKQKEEMDKLYEETINNANDEADKIISEAYEKSKKIMESAYEEGFNEGKLKGFEEGRASADSIIQEALELKRQSEAKMKSLIEGLEEEVVNLTISAIEKILNRKVEENDIVFNLIHAGLEKCAFTEDLVLRVSPEDYDFASSSKDKILVLSQNINDIIIKQDKALKKGSCIIDTPSGSVDSSVWVQFNEVKEMFEELLRNE</sequence>
<dbReference type="RefSeq" id="WP_079492469.1">
    <property type="nucleotide sequence ID" value="NZ_FUZT01000006.1"/>
</dbReference>
<dbReference type="Pfam" id="PF02108">
    <property type="entry name" value="FliH"/>
    <property type="match status" value="1"/>
</dbReference>
<gene>
    <name evidence="9" type="ORF">SAMN02194393_02861</name>
</gene>
<keyword evidence="4" id="KW-1005">Bacterial flagellum biogenesis</keyword>
<dbReference type="EMBL" id="FUZT01000006">
    <property type="protein sequence ID" value="SKC74446.1"/>
    <property type="molecule type" value="Genomic_DNA"/>
</dbReference>
<feature type="coiled-coil region" evidence="7">
    <location>
        <begin position="30"/>
        <end position="71"/>
    </location>
</feature>
<keyword evidence="10" id="KW-1185">Reference proteome</keyword>
<dbReference type="PANTHER" id="PTHR34982">
    <property type="entry name" value="YOP PROTEINS TRANSLOCATION PROTEIN L"/>
    <property type="match status" value="1"/>
</dbReference>
<dbReference type="GO" id="GO:0044781">
    <property type="term" value="P:bacterial-type flagellum organization"/>
    <property type="evidence" value="ECO:0007669"/>
    <property type="project" value="UniProtKB-KW"/>
</dbReference>
<keyword evidence="5" id="KW-0653">Protein transport</keyword>
<evidence type="ECO:0000259" key="8">
    <source>
        <dbReference type="Pfam" id="PF02108"/>
    </source>
</evidence>
<dbReference type="InterPro" id="IPR051472">
    <property type="entry name" value="T3SS_Stator/FliH"/>
</dbReference>
<dbReference type="Proteomes" id="UP000190285">
    <property type="component" value="Unassembled WGS sequence"/>
</dbReference>
<comment type="similarity">
    <text evidence="2">Belongs to the FliH family.</text>
</comment>
<evidence type="ECO:0000313" key="10">
    <source>
        <dbReference type="Proteomes" id="UP000190285"/>
    </source>
</evidence>
<evidence type="ECO:0000256" key="7">
    <source>
        <dbReference type="SAM" id="Coils"/>
    </source>
</evidence>
<dbReference type="AlphaFoldDB" id="A0A1T5LEI0"/>
<keyword evidence="7" id="KW-0175">Coiled coil</keyword>
<protein>
    <submittedName>
        <fullName evidence="9">Flagellar assembly protein FliH</fullName>
    </submittedName>
</protein>
<dbReference type="InterPro" id="IPR018035">
    <property type="entry name" value="Flagellar_FliH/T3SS_HrpE"/>
</dbReference>
<evidence type="ECO:0000256" key="4">
    <source>
        <dbReference type="ARBA" id="ARBA00022795"/>
    </source>
</evidence>
<keyword evidence="9" id="KW-0282">Flagellum</keyword>
<feature type="domain" description="Flagellar assembly protein FliH/Type III secretion system HrpE" evidence="8">
    <location>
        <begin position="115"/>
        <end position="239"/>
    </location>
</feature>
<reference evidence="9 10" key="1">
    <citation type="submission" date="2017-02" db="EMBL/GenBank/DDBJ databases">
        <authorList>
            <person name="Peterson S.W."/>
        </authorList>
    </citation>
    <scope>NUCLEOTIDE SEQUENCE [LARGE SCALE GENOMIC DNA]</scope>
    <source>
        <strain evidence="9 10">M1</strain>
    </source>
</reference>
<dbReference type="PANTHER" id="PTHR34982:SF1">
    <property type="entry name" value="FLAGELLAR ASSEMBLY PROTEIN FLIH"/>
    <property type="match status" value="1"/>
</dbReference>
<keyword evidence="9" id="KW-0969">Cilium</keyword>
<accession>A0A1T5LEI0</accession>
<name>A0A1T5LEI0_9FIRM</name>